<comment type="subcellular location">
    <subcellularLocation>
        <location evidence="1">Membrane</location>
        <topology evidence="1">Multi-pass membrane protein</topology>
    </subcellularLocation>
</comment>
<dbReference type="Pfam" id="PF13727">
    <property type="entry name" value="CoA_binding_3"/>
    <property type="match status" value="1"/>
</dbReference>
<evidence type="ECO:0000259" key="9">
    <source>
        <dbReference type="Pfam" id="PF02397"/>
    </source>
</evidence>
<keyword evidence="5 8" id="KW-1133">Transmembrane helix</keyword>
<evidence type="ECO:0000313" key="11">
    <source>
        <dbReference type="Proteomes" id="UP001274321"/>
    </source>
</evidence>
<comment type="similarity">
    <text evidence="2">Belongs to the bacterial sugar transferase family.</text>
</comment>
<dbReference type="InterPro" id="IPR017473">
    <property type="entry name" value="Undecaprenyl-P_gluc_Ptfrase"/>
</dbReference>
<evidence type="ECO:0000256" key="2">
    <source>
        <dbReference type="ARBA" id="ARBA00006464"/>
    </source>
</evidence>
<dbReference type="Pfam" id="PF02397">
    <property type="entry name" value="Bac_transf"/>
    <property type="match status" value="1"/>
</dbReference>
<keyword evidence="7" id="KW-0270">Exopolysaccharide synthesis</keyword>
<sequence length="479" mass="52992">MNSTDATARAHATGFSLPRIKVSLARLQAIALTSDALAPLLAGLCAEVIFSQHVAIAPDAGRAVGVAAVTALLFILLMRSCGMYGIEVLTSRHRQLGRLILFWTTAFAFLGAVAFALKIVPLFPRMFIAPFFACGLALVLAGRYALAACIQRALAEEKIAGPETALIDCCSDALSGTTSAELKRHGFQVSRSFEVPRQATREDLMRIADNVVKAVRGSDIQQILITTDCETLRFVRPILSKLQLAPLPVRIVMNERTTEFFTVQPQRIGKLSSFEVQRPPLSGTEQAMKRALDLCVALAAVLLLAPLMFIIALLIRVDSPGPSLFRQQRNGFNGRGFRILKFRTMNVMEETGEVQQASREDPRVTRVGRLLRKSSLDELPQLLNVLNGQMSICGPRPHAISHDDYYSREVANYASRHKLKPGITGWAQAHGYRGQTLTVDDMARRIEHDIYYIEHWSLWLDIVILLRTAVGIFRAKNAF</sequence>
<feature type="transmembrane region" description="Helical" evidence="8">
    <location>
        <begin position="29"/>
        <end position="54"/>
    </location>
</feature>
<accession>A0ABU4RLP9</accession>
<evidence type="ECO:0000256" key="7">
    <source>
        <dbReference type="ARBA" id="ARBA00023169"/>
    </source>
</evidence>
<organism evidence="10 11">
    <name type="scientific">Terrihabitans rhizophilus</name>
    <dbReference type="NCBI Taxonomy" id="3092662"/>
    <lineage>
        <taxon>Bacteria</taxon>
        <taxon>Pseudomonadati</taxon>
        <taxon>Pseudomonadota</taxon>
        <taxon>Alphaproteobacteria</taxon>
        <taxon>Hyphomicrobiales</taxon>
        <taxon>Terrihabitans</taxon>
    </lineage>
</organism>
<dbReference type="Proteomes" id="UP001274321">
    <property type="component" value="Unassembled WGS sequence"/>
</dbReference>
<feature type="transmembrane region" description="Helical" evidence="8">
    <location>
        <begin position="291"/>
        <end position="315"/>
    </location>
</feature>
<dbReference type="RefSeq" id="WP_319843874.1">
    <property type="nucleotide sequence ID" value="NZ_JAXAFJ010000003.1"/>
</dbReference>
<feature type="transmembrane region" description="Helical" evidence="8">
    <location>
        <begin position="60"/>
        <end position="78"/>
    </location>
</feature>
<keyword evidence="6 8" id="KW-0472">Membrane</keyword>
<gene>
    <name evidence="10" type="ORF">SCD90_06705</name>
</gene>
<feature type="transmembrane region" description="Helical" evidence="8">
    <location>
        <begin position="126"/>
        <end position="146"/>
    </location>
</feature>
<dbReference type="PANTHER" id="PTHR30576">
    <property type="entry name" value="COLANIC BIOSYNTHESIS UDP-GLUCOSE LIPID CARRIER TRANSFERASE"/>
    <property type="match status" value="1"/>
</dbReference>
<keyword evidence="4 8" id="KW-0812">Transmembrane</keyword>
<evidence type="ECO:0000256" key="6">
    <source>
        <dbReference type="ARBA" id="ARBA00023136"/>
    </source>
</evidence>
<dbReference type="PANTHER" id="PTHR30576:SF21">
    <property type="entry name" value="UDP-GLUCOSE:UNDECAPRENYL-PHOSPHATE GLUCOSE-1-PHOSPHATE TRANSFERASE"/>
    <property type="match status" value="1"/>
</dbReference>
<evidence type="ECO:0000256" key="8">
    <source>
        <dbReference type="SAM" id="Phobius"/>
    </source>
</evidence>
<feature type="transmembrane region" description="Helical" evidence="8">
    <location>
        <begin position="99"/>
        <end position="120"/>
    </location>
</feature>
<dbReference type="NCBIfam" id="TIGR03023">
    <property type="entry name" value="WcaJ_sugtrans"/>
    <property type="match status" value="1"/>
</dbReference>
<proteinExistence type="inferred from homology"/>
<dbReference type="GO" id="GO:0089702">
    <property type="term" value="F:undecaprenyl-phosphate glucose phosphotransferase activity"/>
    <property type="evidence" value="ECO:0007669"/>
    <property type="project" value="UniProtKB-EC"/>
</dbReference>
<keyword evidence="3 10" id="KW-0808">Transferase</keyword>
<dbReference type="NCBIfam" id="TIGR03025">
    <property type="entry name" value="EPS_sugtrans"/>
    <property type="match status" value="1"/>
</dbReference>
<protein>
    <submittedName>
        <fullName evidence="10">Undecaprenyl-phosphate glucose phosphotransferase</fullName>
        <ecNumber evidence="10">2.7.8.31</ecNumber>
    </submittedName>
</protein>
<reference evidence="10 11" key="1">
    <citation type="submission" date="2023-11" db="EMBL/GenBank/DDBJ databases">
        <authorList>
            <person name="Bao R."/>
        </authorList>
    </citation>
    <scope>NUCLEOTIDE SEQUENCE [LARGE SCALE GENOMIC DNA]</scope>
    <source>
        <strain evidence="10 11">PJ23</strain>
    </source>
</reference>
<dbReference type="EC" id="2.7.8.31" evidence="10"/>
<evidence type="ECO:0000256" key="4">
    <source>
        <dbReference type="ARBA" id="ARBA00022692"/>
    </source>
</evidence>
<evidence type="ECO:0000256" key="1">
    <source>
        <dbReference type="ARBA" id="ARBA00004141"/>
    </source>
</evidence>
<evidence type="ECO:0000256" key="5">
    <source>
        <dbReference type="ARBA" id="ARBA00022989"/>
    </source>
</evidence>
<keyword evidence="11" id="KW-1185">Reference proteome</keyword>
<evidence type="ECO:0000256" key="3">
    <source>
        <dbReference type="ARBA" id="ARBA00022679"/>
    </source>
</evidence>
<name>A0ABU4RLP9_9HYPH</name>
<dbReference type="EMBL" id="JAXAFJ010000003">
    <property type="protein sequence ID" value="MDX6805747.1"/>
    <property type="molecule type" value="Genomic_DNA"/>
</dbReference>
<dbReference type="InterPro" id="IPR003362">
    <property type="entry name" value="Bact_transf"/>
</dbReference>
<dbReference type="InterPro" id="IPR017475">
    <property type="entry name" value="EPS_sugar_tfrase"/>
</dbReference>
<comment type="caution">
    <text evidence="10">The sequence shown here is derived from an EMBL/GenBank/DDBJ whole genome shotgun (WGS) entry which is preliminary data.</text>
</comment>
<evidence type="ECO:0000313" key="10">
    <source>
        <dbReference type="EMBL" id="MDX6805747.1"/>
    </source>
</evidence>
<feature type="domain" description="Bacterial sugar transferase" evidence="9">
    <location>
        <begin position="289"/>
        <end position="473"/>
    </location>
</feature>